<dbReference type="SUPFAM" id="SSF46689">
    <property type="entry name" value="Homeodomain-like"/>
    <property type="match status" value="1"/>
</dbReference>
<dbReference type="SMART" id="SM00342">
    <property type="entry name" value="HTH_ARAC"/>
    <property type="match status" value="1"/>
</dbReference>
<organism evidence="5 6">
    <name type="scientific">Mesonia phycicola</name>
    <dbReference type="NCBI Taxonomy" id="579105"/>
    <lineage>
        <taxon>Bacteria</taxon>
        <taxon>Pseudomonadati</taxon>
        <taxon>Bacteroidota</taxon>
        <taxon>Flavobacteriia</taxon>
        <taxon>Flavobacteriales</taxon>
        <taxon>Flavobacteriaceae</taxon>
        <taxon>Mesonia</taxon>
    </lineage>
</organism>
<feature type="domain" description="HTH araC/xylS-type" evidence="4">
    <location>
        <begin position="199"/>
        <end position="298"/>
    </location>
</feature>
<dbReference type="PROSITE" id="PS00041">
    <property type="entry name" value="HTH_ARAC_FAMILY_1"/>
    <property type="match status" value="1"/>
</dbReference>
<keyword evidence="2 5" id="KW-0238">DNA-binding</keyword>
<dbReference type="PROSITE" id="PS01124">
    <property type="entry name" value="HTH_ARAC_FAMILY_2"/>
    <property type="match status" value="1"/>
</dbReference>
<evidence type="ECO:0000313" key="5">
    <source>
        <dbReference type="EMBL" id="SHI47413.1"/>
    </source>
</evidence>
<dbReference type="PANTHER" id="PTHR47893:SF1">
    <property type="entry name" value="REGULATORY PROTEIN PCHR"/>
    <property type="match status" value="1"/>
</dbReference>
<dbReference type="InterPro" id="IPR053142">
    <property type="entry name" value="PchR_regulatory_protein"/>
</dbReference>
<keyword evidence="6" id="KW-1185">Reference proteome</keyword>
<dbReference type="AlphaFoldDB" id="A0A1M6BFZ8"/>
<dbReference type="RefSeq" id="WP_073148047.1">
    <property type="nucleotide sequence ID" value="NZ_FQYY01000002.1"/>
</dbReference>
<dbReference type="STRING" id="579105.SAMN04488096_10213"/>
<evidence type="ECO:0000256" key="1">
    <source>
        <dbReference type="ARBA" id="ARBA00023015"/>
    </source>
</evidence>
<dbReference type="PANTHER" id="PTHR47893">
    <property type="entry name" value="REGULATORY PROTEIN PCHR"/>
    <property type="match status" value="1"/>
</dbReference>
<evidence type="ECO:0000256" key="2">
    <source>
        <dbReference type="ARBA" id="ARBA00023125"/>
    </source>
</evidence>
<evidence type="ECO:0000313" key="6">
    <source>
        <dbReference type="Proteomes" id="UP000184225"/>
    </source>
</evidence>
<dbReference type="InterPro" id="IPR018060">
    <property type="entry name" value="HTH_AraC"/>
</dbReference>
<reference evidence="5 6" key="1">
    <citation type="submission" date="2016-11" db="EMBL/GenBank/DDBJ databases">
        <authorList>
            <person name="Jaros S."/>
            <person name="Januszkiewicz K."/>
            <person name="Wedrychowicz H."/>
        </authorList>
    </citation>
    <scope>NUCLEOTIDE SEQUENCE [LARGE SCALE GENOMIC DNA]</scope>
    <source>
        <strain evidence="5 6">DSM 21425</strain>
    </source>
</reference>
<dbReference type="InterPro" id="IPR018062">
    <property type="entry name" value="HTH_AraC-typ_CS"/>
</dbReference>
<sequence>MTDHQQQRRISFLRKMILELAKGNFQYRIELSGIKDTIEDFSLLMNMLAEELGLLLTDQSMKRSQPPIILIYDQYFTLVSYSIPPADREKFNIHILLENTLDKILLKSTLDKLKQCILELSEDIHHTELLQLRFTANSGLSHWSLQGMLYLLHHKKKDYYLIQGLLQSTTPITLNEKDSISNYPKNNVLQLQADIQKIRDVHQYILNHLHESLPSIIQLSRQFNLNEYKLKKGFKQLYQTTIFKFHLHKRLEQSLVLIKNTPMSLKTIASSLAFKSFPHFSRAFKLKYGISPNKFRKGRSR</sequence>
<dbReference type="Gene3D" id="1.10.10.60">
    <property type="entry name" value="Homeodomain-like"/>
    <property type="match status" value="2"/>
</dbReference>
<protein>
    <submittedName>
        <fullName evidence="5">AraC-type DNA-binding protein</fullName>
    </submittedName>
</protein>
<proteinExistence type="predicted"/>
<keyword evidence="3" id="KW-0804">Transcription</keyword>
<accession>A0A1M6BFZ8</accession>
<keyword evidence="1" id="KW-0805">Transcription regulation</keyword>
<dbReference type="GO" id="GO:0043565">
    <property type="term" value="F:sequence-specific DNA binding"/>
    <property type="evidence" value="ECO:0007669"/>
    <property type="project" value="InterPro"/>
</dbReference>
<dbReference type="EMBL" id="FQYY01000002">
    <property type="protein sequence ID" value="SHI47413.1"/>
    <property type="molecule type" value="Genomic_DNA"/>
</dbReference>
<dbReference type="InterPro" id="IPR009057">
    <property type="entry name" value="Homeodomain-like_sf"/>
</dbReference>
<dbReference type="OrthoDB" id="1451418at2"/>
<dbReference type="GO" id="GO:0003700">
    <property type="term" value="F:DNA-binding transcription factor activity"/>
    <property type="evidence" value="ECO:0007669"/>
    <property type="project" value="InterPro"/>
</dbReference>
<gene>
    <name evidence="5" type="ORF">SAMN04488096_10213</name>
</gene>
<dbReference type="Proteomes" id="UP000184225">
    <property type="component" value="Unassembled WGS sequence"/>
</dbReference>
<name>A0A1M6BFZ8_9FLAO</name>
<dbReference type="Pfam" id="PF12833">
    <property type="entry name" value="HTH_18"/>
    <property type="match status" value="1"/>
</dbReference>
<evidence type="ECO:0000256" key="3">
    <source>
        <dbReference type="ARBA" id="ARBA00023163"/>
    </source>
</evidence>
<evidence type="ECO:0000259" key="4">
    <source>
        <dbReference type="PROSITE" id="PS01124"/>
    </source>
</evidence>